<keyword evidence="1" id="KW-0472">Membrane</keyword>
<evidence type="ECO:0000313" key="3">
    <source>
        <dbReference type="Proteomes" id="UP000473325"/>
    </source>
</evidence>
<protein>
    <recommendedName>
        <fullName evidence="4">DUF4282 domain-containing protein</fullName>
    </recommendedName>
</protein>
<evidence type="ECO:0008006" key="4">
    <source>
        <dbReference type="Google" id="ProtNLM"/>
    </source>
</evidence>
<gene>
    <name evidence="2" type="ORF">GRQ65_12805</name>
</gene>
<proteinExistence type="predicted"/>
<keyword evidence="1" id="KW-0812">Transmembrane</keyword>
<evidence type="ECO:0000256" key="1">
    <source>
        <dbReference type="SAM" id="Phobius"/>
    </source>
</evidence>
<dbReference type="AlphaFoldDB" id="A0A6L7EXZ6"/>
<reference evidence="2 3" key="1">
    <citation type="submission" date="2019-12" db="EMBL/GenBank/DDBJ databases">
        <authorList>
            <person name="Kun Z."/>
        </authorList>
    </citation>
    <scope>NUCLEOTIDE SEQUENCE [LARGE SCALE GENOMIC DNA]</scope>
    <source>
        <strain evidence="2 3">YIM 123512</strain>
    </source>
</reference>
<feature type="transmembrane region" description="Helical" evidence="1">
    <location>
        <begin position="39"/>
        <end position="62"/>
    </location>
</feature>
<dbReference type="EMBL" id="WUEK01000007">
    <property type="protein sequence ID" value="MXG90428.1"/>
    <property type="molecule type" value="Genomic_DNA"/>
</dbReference>
<organism evidence="2 3">
    <name type="scientific">Nocardioides flavescens</name>
    <dbReference type="NCBI Taxonomy" id="2691959"/>
    <lineage>
        <taxon>Bacteria</taxon>
        <taxon>Bacillati</taxon>
        <taxon>Actinomycetota</taxon>
        <taxon>Actinomycetes</taxon>
        <taxon>Propionibacteriales</taxon>
        <taxon>Nocardioidaceae</taxon>
        <taxon>Nocardioides</taxon>
    </lineage>
</organism>
<dbReference type="Proteomes" id="UP000473325">
    <property type="component" value="Unassembled WGS sequence"/>
</dbReference>
<keyword evidence="3" id="KW-1185">Reference proteome</keyword>
<dbReference type="RefSeq" id="WP_160878365.1">
    <property type="nucleotide sequence ID" value="NZ_WUEK01000007.1"/>
</dbReference>
<sequence length="86" mass="9028">MSTRLLSWCCVVGWVLVAYLVAAAVILDGDDYGDRYAVLVVGFGVLAGAVAIPSSAFGLALLSRVNQQILADQARDRAEADDLSQG</sequence>
<evidence type="ECO:0000313" key="2">
    <source>
        <dbReference type="EMBL" id="MXG90428.1"/>
    </source>
</evidence>
<comment type="caution">
    <text evidence="2">The sequence shown here is derived from an EMBL/GenBank/DDBJ whole genome shotgun (WGS) entry which is preliminary data.</text>
</comment>
<accession>A0A6L7EXZ6</accession>
<keyword evidence="1" id="KW-1133">Transmembrane helix</keyword>
<name>A0A6L7EXZ6_9ACTN</name>